<proteinExistence type="predicted"/>
<keyword evidence="2" id="KW-1185">Reference proteome</keyword>
<sequence>MGKQRCVKVSSFGALSHFIVPRRTSPVVPAVGVWTVRCRRRVHTRCRRFISTRVTSAGP</sequence>
<gene>
    <name evidence="1" type="ORF">SPARVUS_LOCUS12336508</name>
</gene>
<dbReference type="Proteomes" id="UP001162483">
    <property type="component" value="Unassembled WGS sequence"/>
</dbReference>
<organism evidence="1 2">
    <name type="scientific">Staurois parvus</name>
    <dbReference type="NCBI Taxonomy" id="386267"/>
    <lineage>
        <taxon>Eukaryota</taxon>
        <taxon>Metazoa</taxon>
        <taxon>Chordata</taxon>
        <taxon>Craniata</taxon>
        <taxon>Vertebrata</taxon>
        <taxon>Euteleostomi</taxon>
        <taxon>Amphibia</taxon>
        <taxon>Batrachia</taxon>
        <taxon>Anura</taxon>
        <taxon>Neobatrachia</taxon>
        <taxon>Ranoidea</taxon>
        <taxon>Ranidae</taxon>
        <taxon>Staurois</taxon>
    </lineage>
</organism>
<reference evidence="1" key="1">
    <citation type="submission" date="2023-05" db="EMBL/GenBank/DDBJ databases">
        <authorList>
            <person name="Stuckert A."/>
        </authorList>
    </citation>
    <scope>NUCLEOTIDE SEQUENCE</scope>
</reference>
<dbReference type="EMBL" id="CATNWA010017114">
    <property type="protein sequence ID" value="CAI9598065.1"/>
    <property type="molecule type" value="Genomic_DNA"/>
</dbReference>
<name>A0ABN9FPU6_9NEOB</name>
<evidence type="ECO:0000313" key="1">
    <source>
        <dbReference type="EMBL" id="CAI9598065.1"/>
    </source>
</evidence>
<comment type="caution">
    <text evidence="1">The sequence shown here is derived from an EMBL/GenBank/DDBJ whole genome shotgun (WGS) entry which is preliminary data.</text>
</comment>
<evidence type="ECO:0000313" key="2">
    <source>
        <dbReference type="Proteomes" id="UP001162483"/>
    </source>
</evidence>
<accession>A0ABN9FPU6</accession>
<protein>
    <submittedName>
        <fullName evidence="1">Uncharacterized protein</fullName>
    </submittedName>
</protein>